<dbReference type="EMBL" id="JH921435">
    <property type="protein sequence ID" value="EKD17661.1"/>
    <property type="molecule type" value="Genomic_DNA"/>
</dbReference>
<sequence length="266" mass="29876">MPPQATFEDEEKRLLTDDNYYLWKSSVIKKLMEKSVSQHVLEEAPLPRPQTASEDQTWDDDRKEALSIIVSHLSEHTCAQYMDIALQNDPRALWEAIASNQGAMIHSAGMQDNLETQLLSEKYTPSVENADAYLHRLRALQARLRAYPGCPSDVRLKNIFIKGLPNSGFWPVIKMRLRSLDQTLQDTFVALKVLEAQHATELQTVKTAPVPEDSLVAEVKELKKLVEANMARGDHKGRRGGRGRGKGRRRGGIHKGGRGKSAETGR</sequence>
<dbReference type="RefSeq" id="XP_007291919.1">
    <property type="nucleotide sequence ID" value="XM_007291857.1"/>
</dbReference>
<organism evidence="2 3">
    <name type="scientific">Marssonina brunnea f. sp. multigermtubi (strain MB_m1)</name>
    <name type="common">Marssonina leaf spot fungus</name>
    <dbReference type="NCBI Taxonomy" id="1072389"/>
    <lineage>
        <taxon>Eukaryota</taxon>
        <taxon>Fungi</taxon>
        <taxon>Dikarya</taxon>
        <taxon>Ascomycota</taxon>
        <taxon>Pezizomycotina</taxon>
        <taxon>Leotiomycetes</taxon>
        <taxon>Helotiales</taxon>
        <taxon>Drepanopezizaceae</taxon>
        <taxon>Drepanopeziza</taxon>
    </lineage>
</organism>
<evidence type="ECO:0000313" key="3">
    <source>
        <dbReference type="Proteomes" id="UP000006753"/>
    </source>
</evidence>
<dbReference type="HOGENOM" id="CLU_1046131_0_0_1"/>
<dbReference type="Proteomes" id="UP000006753">
    <property type="component" value="Unassembled WGS sequence"/>
</dbReference>
<feature type="region of interest" description="Disordered" evidence="1">
    <location>
        <begin position="229"/>
        <end position="266"/>
    </location>
</feature>
<accession>K1WX93</accession>
<reference evidence="2 3" key="1">
    <citation type="journal article" date="2012" name="BMC Genomics">
        <title>Sequencing the genome of Marssonina brunnea reveals fungus-poplar co-evolution.</title>
        <authorList>
            <person name="Zhu S."/>
            <person name="Cao Y.-Z."/>
            <person name="Jiang C."/>
            <person name="Tan B.-Y."/>
            <person name="Wang Z."/>
            <person name="Feng S."/>
            <person name="Zhang L."/>
            <person name="Su X.-H."/>
            <person name="Brejova B."/>
            <person name="Vinar T."/>
            <person name="Xu M."/>
            <person name="Wang M.-X."/>
            <person name="Zhang S.-G."/>
            <person name="Huang M.-R."/>
            <person name="Wu R."/>
            <person name="Zhou Y."/>
        </authorList>
    </citation>
    <scope>NUCLEOTIDE SEQUENCE [LARGE SCALE GENOMIC DNA]</scope>
    <source>
        <strain evidence="2 3">MB_m1</strain>
    </source>
</reference>
<dbReference type="InParanoid" id="K1WX93"/>
<name>K1WX93_MARBU</name>
<feature type="compositionally biased region" description="Basic residues" evidence="1">
    <location>
        <begin position="235"/>
        <end position="258"/>
    </location>
</feature>
<keyword evidence="3" id="KW-1185">Reference proteome</keyword>
<evidence type="ECO:0000313" key="2">
    <source>
        <dbReference type="EMBL" id="EKD17661.1"/>
    </source>
</evidence>
<evidence type="ECO:0000256" key="1">
    <source>
        <dbReference type="SAM" id="MobiDB-lite"/>
    </source>
</evidence>
<dbReference type="KEGG" id="mbe:MBM_04030"/>
<proteinExistence type="predicted"/>
<dbReference type="GeneID" id="18759965"/>
<dbReference type="AlphaFoldDB" id="K1WX93"/>
<protein>
    <submittedName>
        <fullName evidence="2">Uncharacterized protein</fullName>
    </submittedName>
</protein>
<gene>
    <name evidence="2" type="ORF">MBM_04030</name>
</gene>